<comment type="caution">
    <text evidence="6">The sequence shown here is derived from an EMBL/GenBank/DDBJ whole genome shotgun (WGS) entry which is preliminary data.</text>
</comment>
<dbReference type="Gene3D" id="3.40.605.10">
    <property type="entry name" value="Aldehyde Dehydrogenase, Chain A, domain 1"/>
    <property type="match status" value="1"/>
</dbReference>
<sequence>MSHRTADGTPDRHGGAATDAREAPAKRVTHWIGGAAVPGASGRQGEVFDPATGAVAARVDLATPAEVDTAVAAAVAAFPAWRDASLTKRTQVLFRFRELMVAHRDELAALISAEHGKVRSDALGEVARGLEVVEFACGIPHLLKGGFSENVSTGVDSFSIRQPLGVVAGITPFNFPAMVPMWMFPVAIACGNAFVLKPSERDPSASLLMASLWRQAGLPDGVFNVVQGDKAAVDRLLEHADVRAVSFVGSTPIARYVYETGTRNGKRVQALGGAKNHMLVLPDADLDLVADAAVSAGFGSAGERCMAISVVLAVDPVGDELVAKIVERMARLTVGPGDDPDADMGPLVTRAHRDKVASYLDTAVTEGAKLVVDGRDTPVKGGASAAETPGFWLGPTLVDHVRPGSAVHRDEIFGPVLSVVRVASYTEGLEIINGTEYGNGTAVFTNDGGAARRFQNEVEVGMVGINVPIPVPMAYYSFGGWKASLFGDTHVHGTEGVHFYTRGKVVTSRWLDPGHGGVNLGFPTNG</sequence>
<feature type="region of interest" description="Disordered" evidence="4">
    <location>
        <begin position="1"/>
        <end position="24"/>
    </location>
</feature>
<proteinExistence type="predicted"/>
<reference evidence="6" key="1">
    <citation type="journal article" date="2014" name="Int. J. Syst. Evol. Microbiol.">
        <title>Complete genome sequence of Corynebacterium casei LMG S-19264T (=DSM 44701T), isolated from a smear-ripened cheese.</title>
        <authorList>
            <consortium name="US DOE Joint Genome Institute (JGI-PGF)"/>
            <person name="Walter F."/>
            <person name="Albersmeier A."/>
            <person name="Kalinowski J."/>
            <person name="Ruckert C."/>
        </authorList>
    </citation>
    <scope>NUCLEOTIDE SEQUENCE</scope>
    <source>
        <strain evidence="6">JCM 13064</strain>
    </source>
</reference>
<dbReference type="InterPro" id="IPR016162">
    <property type="entry name" value="Ald_DH_N"/>
</dbReference>
<dbReference type="FunFam" id="3.40.605.10:FF:000003">
    <property type="entry name" value="Methylmalonate-semialdehyde dehydrogenase [acylating]"/>
    <property type="match status" value="1"/>
</dbReference>
<keyword evidence="2" id="KW-0560">Oxidoreductase</keyword>
<dbReference type="GO" id="GO:0006574">
    <property type="term" value="P:L-valine catabolic process"/>
    <property type="evidence" value="ECO:0007669"/>
    <property type="project" value="TreeGrafter"/>
</dbReference>
<dbReference type="CDD" id="cd07085">
    <property type="entry name" value="ALDH_F6_MMSDH"/>
    <property type="match status" value="1"/>
</dbReference>
<accession>A0A917R2K3</accession>
<dbReference type="InterPro" id="IPR015590">
    <property type="entry name" value="Aldehyde_DH_dom"/>
</dbReference>
<dbReference type="GO" id="GO:0004491">
    <property type="term" value="F:methylmalonate-semialdehyde dehydrogenase (acylating, NAD) activity"/>
    <property type="evidence" value="ECO:0007669"/>
    <property type="project" value="UniProtKB-EC"/>
</dbReference>
<dbReference type="Pfam" id="PF00171">
    <property type="entry name" value="Aldedh"/>
    <property type="match status" value="1"/>
</dbReference>
<dbReference type="EC" id="1.2.1.27" evidence="1"/>
<keyword evidence="7" id="KW-1185">Reference proteome</keyword>
<dbReference type="PROSITE" id="PS00070">
    <property type="entry name" value="ALDEHYDE_DEHYDR_CYS"/>
    <property type="match status" value="1"/>
</dbReference>
<protein>
    <recommendedName>
        <fullName evidence="1">methylmalonate-semialdehyde dehydrogenase (CoA acylating)</fullName>
        <ecNumber evidence="1">1.2.1.27</ecNumber>
    </recommendedName>
</protein>
<organism evidence="6 7">
    <name type="scientific">Sphaerisporangium melleum</name>
    <dbReference type="NCBI Taxonomy" id="321316"/>
    <lineage>
        <taxon>Bacteria</taxon>
        <taxon>Bacillati</taxon>
        <taxon>Actinomycetota</taxon>
        <taxon>Actinomycetes</taxon>
        <taxon>Streptosporangiales</taxon>
        <taxon>Streptosporangiaceae</taxon>
        <taxon>Sphaerisporangium</taxon>
    </lineage>
</organism>
<dbReference type="PANTHER" id="PTHR43866">
    <property type="entry name" value="MALONATE-SEMIALDEHYDE DEHYDROGENASE"/>
    <property type="match status" value="1"/>
</dbReference>
<dbReference type="PANTHER" id="PTHR43866:SF4">
    <property type="entry name" value="MALONATE-SEMIALDEHYDE DEHYDROGENASE"/>
    <property type="match status" value="1"/>
</dbReference>
<dbReference type="InterPro" id="IPR016160">
    <property type="entry name" value="Ald_DH_CS_CYS"/>
</dbReference>
<reference evidence="6" key="2">
    <citation type="submission" date="2020-09" db="EMBL/GenBank/DDBJ databases">
        <authorList>
            <person name="Sun Q."/>
            <person name="Ohkuma M."/>
        </authorList>
    </citation>
    <scope>NUCLEOTIDE SEQUENCE</scope>
    <source>
        <strain evidence="6">JCM 13064</strain>
    </source>
</reference>
<evidence type="ECO:0000313" key="6">
    <source>
        <dbReference type="EMBL" id="GGK84030.1"/>
    </source>
</evidence>
<dbReference type="NCBIfam" id="TIGR01722">
    <property type="entry name" value="MMSDH"/>
    <property type="match status" value="1"/>
</dbReference>
<keyword evidence="3" id="KW-0520">NAD</keyword>
<name>A0A917R2K3_9ACTN</name>
<dbReference type="SUPFAM" id="SSF53720">
    <property type="entry name" value="ALDH-like"/>
    <property type="match status" value="1"/>
</dbReference>
<evidence type="ECO:0000256" key="3">
    <source>
        <dbReference type="ARBA" id="ARBA00023027"/>
    </source>
</evidence>
<dbReference type="AlphaFoldDB" id="A0A917R2K3"/>
<dbReference type="GO" id="GO:0006210">
    <property type="term" value="P:thymine catabolic process"/>
    <property type="evidence" value="ECO:0007669"/>
    <property type="project" value="TreeGrafter"/>
</dbReference>
<evidence type="ECO:0000259" key="5">
    <source>
        <dbReference type="Pfam" id="PF00171"/>
    </source>
</evidence>
<dbReference type="EMBL" id="BMNT01000013">
    <property type="protein sequence ID" value="GGK84030.1"/>
    <property type="molecule type" value="Genomic_DNA"/>
</dbReference>
<dbReference type="FunFam" id="3.40.309.10:FF:000002">
    <property type="entry name" value="Methylmalonate-semialdehyde dehydrogenase (Acylating)"/>
    <property type="match status" value="1"/>
</dbReference>
<dbReference type="InterPro" id="IPR016163">
    <property type="entry name" value="Ald_DH_C"/>
</dbReference>
<dbReference type="Proteomes" id="UP000645217">
    <property type="component" value="Unassembled WGS sequence"/>
</dbReference>
<dbReference type="InterPro" id="IPR016161">
    <property type="entry name" value="Ald_DH/histidinol_DH"/>
</dbReference>
<dbReference type="Gene3D" id="3.40.309.10">
    <property type="entry name" value="Aldehyde Dehydrogenase, Chain A, domain 2"/>
    <property type="match status" value="1"/>
</dbReference>
<gene>
    <name evidence="6" type="primary">mmsA</name>
    <name evidence="6" type="ORF">GCM10007964_28110</name>
</gene>
<evidence type="ECO:0000313" key="7">
    <source>
        <dbReference type="Proteomes" id="UP000645217"/>
    </source>
</evidence>
<evidence type="ECO:0000256" key="4">
    <source>
        <dbReference type="SAM" id="MobiDB-lite"/>
    </source>
</evidence>
<evidence type="ECO:0000256" key="1">
    <source>
        <dbReference type="ARBA" id="ARBA00013048"/>
    </source>
</evidence>
<evidence type="ECO:0000256" key="2">
    <source>
        <dbReference type="ARBA" id="ARBA00023002"/>
    </source>
</evidence>
<feature type="domain" description="Aldehyde dehydrogenase" evidence="5">
    <location>
        <begin position="41"/>
        <end position="506"/>
    </location>
</feature>
<dbReference type="InterPro" id="IPR010061">
    <property type="entry name" value="MeMal-semiAld_DH"/>
</dbReference>